<dbReference type="SMART" id="SM00768">
    <property type="entry name" value="X8"/>
    <property type="match status" value="1"/>
</dbReference>
<evidence type="ECO:0000256" key="5">
    <source>
        <dbReference type="ARBA" id="ARBA00023136"/>
    </source>
</evidence>
<organism evidence="11 12">
    <name type="scientific">Arabis nemorensis</name>
    <dbReference type="NCBI Taxonomy" id="586526"/>
    <lineage>
        <taxon>Eukaryota</taxon>
        <taxon>Viridiplantae</taxon>
        <taxon>Streptophyta</taxon>
        <taxon>Embryophyta</taxon>
        <taxon>Tracheophyta</taxon>
        <taxon>Spermatophyta</taxon>
        <taxon>Magnoliopsida</taxon>
        <taxon>eudicotyledons</taxon>
        <taxon>Gunneridae</taxon>
        <taxon>Pentapetalae</taxon>
        <taxon>rosids</taxon>
        <taxon>malvids</taxon>
        <taxon>Brassicales</taxon>
        <taxon>Brassicaceae</taxon>
        <taxon>Arabideae</taxon>
        <taxon>Arabis</taxon>
    </lineage>
</organism>
<keyword evidence="2" id="KW-1003">Cell membrane</keyword>
<protein>
    <recommendedName>
        <fullName evidence="10">X8 domain-containing protein</fullName>
    </recommendedName>
</protein>
<dbReference type="GO" id="GO:0098552">
    <property type="term" value="C:side of membrane"/>
    <property type="evidence" value="ECO:0007669"/>
    <property type="project" value="UniProtKB-KW"/>
</dbReference>
<dbReference type="PANTHER" id="PTHR31044">
    <property type="entry name" value="BETA-1,3 GLUCANASE"/>
    <property type="match status" value="1"/>
</dbReference>
<sequence>MIRNSPSQFHCFLVMHLSLLITVATAQFGGQVLDTELWCVAKNNAEDSELQTAIDWACGPGGADCAGIQQGGPCYDPTDMLKMASFVFNNYYLKNGLADEACNFSNNAALTSLNPSQGTCKFPSSKRVSNGSVVDGTSTQGTTAPEYSDLSRGKRICNSWTLRLVILGHVVMMTRISHHL</sequence>
<evidence type="ECO:0000256" key="1">
    <source>
        <dbReference type="ARBA" id="ARBA00004609"/>
    </source>
</evidence>
<accession>A0A565BNE8</accession>
<reference evidence="11" key="1">
    <citation type="submission" date="2019-07" db="EMBL/GenBank/DDBJ databases">
        <authorList>
            <person name="Dittberner H."/>
        </authorList>
    </citation>
    <scope>NUCLEOTIDE SEQUENCE [LARGE SCALE GENOMIC DNA]</scope>
</reference>
<dbReference type="AlphaFoldDB" id="A0A565BNE8"/>
<keyword evidence="12" id="KW-1185">Reference proteome</keyword>
<keyword evidence="8" id="KW-0449">Lipoprotein</keyword>
<proteinExistence type="predicted"/>
<dbReference type="Gene3D" id="1.20.58.1040">
    <property type="match status" value="1"/>
</dbReference>
<dbReference type="OrthoDB" id="1919050at2759"/>
<evidence type="ECO:0000256" key="3">
    <source>
        <dbReference type="ARBA" id="ARBA00022622"/>
    </source>
</evidence>
<dbReference type="InterPro" id="IPR044788">
    <property type="entry name" value="X8_dom_prot"/>
</dbReference>
<evidence type="ECO:0000256" key="2">
    <source>
        <dbReference type="ARBA" id="ARBA00022475"/>
    </source>
</evidence>
<feature type="signal peptide" evidence="9">
    <location>
        <begin position="1"/>
        <end position="26"/>
    </location>
</feature>
<comment type="caution">
    <text evidence="11">The sequence shown here is derived from an EMBL/GenBank/DDBJ whole genome shotgun (WGS) entry which is preliminary data.</text>
</comment>
<keyword evidence="3" id="KW-0336">GPI-anchor</keyword>
<evidence type="ECO:0000259" key="10">
    <source>
        <dbReference type="SMART" id="SM00768"/>
    </source>
</evidence>
<keyword evidence="4 9" id="KW-0732">Signal</keyword>
<evidence type="ECO:0000256" key="7">
    <source>
        <dbReference type="ARBA" id="ARBA00023180"/>
    </source>
</evidence>
<dbReference type="InterPro" id="IPR012946">
    <property type="entry name" value="X8"/>
</dbReference>
<dbReference type="Proteomes" id="UP000489600">
    <property type="component" value="Unassembled WGS sequence"/>
</dbReference>
<evidence type="ECO:0000256" key="8">
    <source>
        <dbReference type="ARBA" id="ARBA00023288"/>
    </source>
</evidence>
<dbReference type="GO" id="GO:0009506">
    <property type="term" value="C:plasmodesma"/>
    <property type="evidence" value="ECO:0007669"/>
    <property type="project" value="UniProtKB-ARBA"/>
</dbReference>
<feature type="chain" id="PRO_5021860488" description="X8 domain-containing protein" evidence="9">
    <location>
        <begin position="27"/>
        <end position="180"/>
    </location>
</feature>
<gene>
    <name evidence="11" type="ORF">ANE_LOCUS13546</name>
</gene>
<keyword evidence="5" id="KW-0472">Membrane</keyword>
<evidence type="ECO:0000256" key="9">
    <source>
        <dbReference type="SAM" id="SignalP"/>
    </source>
</evidence>
<dbReference type="FunFam" id="1.20.58.1040:FF:000001">
    <property type="entry name" value="Glucan endo-1,3-beta-glucosidase 4"/>
    <property type="match status" value="1"/>
</dbReference>
<evidence type="ECO:0000256" key="4">
    <source>
        <dbReference type="ARBA" id="ARBA00022729"/>
    </source>
</evidence>
<evidence type="ECO:0000313" key="11">
    <source>
        <dbReference type="EMBL" id="VVB03102.1"/>
    </source>
</evidence>
<evidence type="ECO:0000313" key="12">
    <source>
        <dbReference type="Proteomes" id="UP000489600"/>
    </source>
</evidence>
<evidence type="ECO:0000256" key="6">
    <source>
        <dbReference type="ARBA" id="ARBA00023157"/>
    </source>
</evidence>
<comment type="subcellular location">
    <subcellularLocation>
        <location evidence="1">Cell membrane</location>
        <topology evidence="1">Lipid-anchor</topology>
        <topology evidence="1">GPI-anchor</topology>
    </subcellularLocation>
</comment>
<dbReference type="PANTHER" id="PTHR31044:SF33">
    <property type="entry name" value="PLASMODESMATA CALLOSE-BINDING PROTEIN 5"/>
    <property type="match status" value="1"/>
</dbReference>
<dbReference type="EMBL" id="CABITT030000004">
    <property type="protein sequence ID" value="VVB03102.1"/>
    <property type="molecule type" value="Genomic_DNA"/>
</dbReference>
<dbReference type="Pfam" id="PF07983">
    <property type="entry name" value="X8"/>
    <property type="match status" value="1"/>
</dbReference>
<dbReference type="GO" id="GO:0005886">
    <property type="term" value="C:plasma membrane"/>
    <property type="evidence" value="ECO:0007669"/>
    <property type="project" value="UniProtKB-SubCell"/>
</dbReference>
<keyword evidence="7" id="KW-0325">Glycoprotein</keyword>
<name>A0A565BNE8_9BRAS</name>
<keyword evidence="6" id="KW-1015">Disulfide bond</keyword>
<feature type="domain" description="X8" evidence="10">
    <location>
        <begin position="37"/>
        <end position="122"/>
    </location>
</feature>